<gene>
    <name evidence="3" type="primary">thpR</name>
    <name evidence="3" type="ORF">FDP25_11870</name>
</gene>
<evidence type="ECO:0000256" key="1">
    <source>
        <dbReference type="ARBA" id="ARBA00022801"/>
    </source>
</evidence>
<feature type="active site" description="Proton donor" evidence="2">
    <location>
        <position position="36"/>
    </location>
</feature>
<evidence type="ECO:0000313" key="4">
    <source>
        <dbReference type="Proteomes" id="UP000564704"/>
    </source>
</evidence>
<organism evidence="3 4">
    <name type="scientific">Roseovarius bejariae</name>
    <dbReference type="NCBI Taxonomy" id="2576383"/>
    <lineage>
        <taxon>Bacteria</taxon>
        <taxon>Pseudomonadati</taxon>
        <taxon>Pseudomonadota</taxon>
        <taxon>Alphaproteobacteria</taxon>
        <taxon>Rhodobacterales</taxon>
        <taxon>Roseobacteraceae</taxon>
        <taxon>Roseovarius</taxon>
    </lineage>
</organism>
<name>A0A844D4D5_9RHOB</name>
<protein>
    <recommendedName>
        <fullName evidence="2">RNA 2',3'-cyclic phosphodiesterase</fullName>
        <shortName evidence="2">RNA 2',3'-CPDase</shortName>
        <ecNumber evidence="2">3.1.4.58</ecNumber>
    </recommendedName>
</protein>
<dbReference type="HAMAP" id="MF_01940">
    <property type="entry name" value="RNA_CPDase"/>
    <property type="match status" value="1"/>
</dbReference>
<comment type="catalytic activity">
    <reaction evidence="2">
        <text>a 3'-end 2',3'-cyclophospho-ribonucleotide-RNA + H2O = a 3'-end 2'-phospho-ribonucleotide-RNA + H(+)</text>
        <dbReference type="Rhea" id="RHEA:11828"/>
        <dbReference type="Rhea" id="RHEA-COMP:10464"/>
        <dbReference type="Rhea" id="RHEA-COMP:17353"/>
        <dbReference type="ChEBI" id="CHEBI:15377"/>
        <dbReference type="ChEBI" id="CHEBI:15378"/>
        <dbReference type="ChEBI" id="CHEBI:83064"/>
        <dbReference type="ChEBI" id="CHEBI:173113"/>
        <dbReference type="EC" id="3.1.4.58"/>
    </reaction>
</comment>
<comment type="function">
    <text evidence="2">Hydrolyzes RNA 2',3'-cyclic phosphodiester to an RNA 2'-phosphomonoester.</text>
</comment>
<reference evidence="3 4" key="1">
    <citation type="submission" date="2019-05" db="EMBL/GenBank/DDBJ databases">
        <title>Roseovarius bejariae sp. nov., a moderately halophylic bacterium isolated from a saline soil in Rambla Salada (Murcia).</title>
        <authorList>
            <person name="Castro D.J."/>
            <person name="Gomez-Altuve A."/>
            <person name="Reina J.C."/>
            <person name="Rodriguez M."/>
            <person name="Sampedro I."/>
            <person name="Llamas I."/>
            <person name="Martinez-Checa F."/>
        </authorList>
    </citation>
    <scope>NUCLEOTIDE SEQUENCE [LARGE SCALE GENOMIC DNA]</scope>
    <source>
        <strain evidence="3 4">A21</strain>
    </source>
</reference>
<dbReference type="Gene3D" id="3.90.1140.10">
    <property type="entry name" value="Cyclic phosphodiesterase"/>
    <property type="match status" value="1"/>
</dbReference>
<dbReference type="AlphaFoldDB" id="A0A844D4D5"/>
<dbReference type="InterPro" id="IPR009097">
    <property type="entry name" value="Cyclic_Pdiesterase"/>
</dbReference>
<dbReference type="RefSeq" id="WP_154151983.1">
    <property type="nucleotide sequence ID" value="NZ_SZWE01000001.1"/>
</dbReference>
<dbReference type="PANTHER" id="PTHR35561">
    <property type="entry name" value="RNA 2',3'-CYCLIC PHOSPHODIESTERASE"/>
    <property type="match status" value="1"/>
</dbReference>
<keyword evidence="1 2" id="KW-0378">Hydrolase</keyword>
<feature type="short sequence motif" description="HXTX 1" evidence="2">
    <location>
        <begin position="36"/>
        <end position="39"/>
    </location>
</feature>
<dbReference type="PANTHER" id="PTHR35561:SF1">
    <property type="entry name" value="RNA 2',3'-CYCLIC PHOSPHODIESTERASE"/>
    <property type="match status" value="1"/>
</dbReference>
<evidence type="ECO:0000256" key="2">
    <source>
        <dbReference type="HAMAP-Rule" id="MF_01940"/>
    </source>
</evidence>
<accession>A0A844D4D5</accession>
<sequence length="180" mass="20165">MRAFVAIPLPEEVADIVERLQGDLSVGRVVTRENLHLTLAFLGDLEPGLVEEVHGALSEIEAAAVTMDMRGVDVFGADQPRLVFAGVEPNAGLTALRDKVNSAVREVGVELPRKRFRPHVTLARFHRRMLQHELDRLGAFLETHGAFRLELFEVARFGLYRSHLSQDGAWYEELAHYDLG</sequence>
<proteinExistence type="inferred from homology"/>
<dbReference type="EMBL" id="SZWE01000001">
    <property type="protein sequence ID" value="MRU16128.1"/>
    <property type="molecule type" value="Genomic_DNA"/>
</dbReference>
<dbReference type="Pfam" id="PF13563">
    <property type="entry name" value="2_5_RNA_ligase2"/>
    <property type="match status" value="1"/>
</dbReference>
<dbReference type="EC" id="3.1.4.58" evidence="2"/>
<feature type="active site" description="Proton acceptor" evidence="2">
    <location>
        <position position="119"/>
    </location>
</feature>
<dbReference type="InterPro" id="IPR004175">
    <property type="entry name" value="RNA_CPDase"/>
</dbReference>
<comment type="caution">
    <text evidence="3">The sequence shown here is derived from an EMBL/GenBank/DDBJ whole genome shotgun (WGS) entry which is preliminary data.</text>
</comment>
<comment type="similarity">
    <text evidence="2">Belongs to the 2H phosphoesterase superfamily. ThpR family.</text>
</comment>
<dbReference type="SUPFAM" id="SSF55144">
    <property type="entry name" value="LigT-like"/>
    <property type="match status" value="1"/>
</dbReference>
<dbReference type="GO" id="GO:0004113">
    <property type="term" value="F:2',3'-cyclic-nucleotide 3'-phosphodiesterase activity"/>
    <property type="evidence" value="ECO:0007669"/>
    <property type="project" value="InterPro"/>
</dbReference>
<dbReference type="NCBIfam" id="TIGR02258">
    <property type="entry name" value="2_5_ligase"/>
    <property type="match status" value="1"/>
</dbReference>
<dbReference type="Proteomes" id="UP000564704">
    <property type="component" value="Unassembled WGS sequence"/>
</dbReference>
<feature type="short sequence motif" description="HXTX 2" evidence="2">
    <location>
        <begin position="119"/>
        <end position="122"/>
    </location>
</feature>
<evidence type="ECO:0000313" key="3">
    <source>
        <dbReference type="EMBL" id="MRU16128.1"/>
    </source>
</evidence>
<keyword evidence="4" id="KW-1185">Reference proteome</keyword>
<dbReference type="OrthoDB" id="9793819at2"/>
<dbReference type="GO" id="GO:0008664">
    <property type="term" value="F:RNA 2',3'-cyclic 3'-phosphodiesterase activity"/>
    <property type="evidence" value="ECO:0007669"/>
    <property type="project" value="UniProtKB-EC"/>
</dbReference>